<keyword evidence="16" id="KW-1185">Reference proteome</keyword>
<dbReference type="Pfam" id="PF05662">
    <property type="entry name" value="YadA_stalk"/>
    <property type="match status" value="2"/>
</dbReference>
<feature type="coiled-coil region" evidence="11">
    <location>
        <begin position="621"/>
        <end position="648"/>
    </location>
</feature>
<feature type="domain" description="Trimeric autotransporter adhesin YadA-like stalk" evidence="14">
    <location>
        <begin position="603"/>
        <end position="640"/>
    </location>
</feature>
<gene>
    <name evidence="15" type="ORF">VC03_02030</name>
</gene>
<evidence type="ECO:0000256" key="6">
    <source>
        <dbReference type="ARBA" id="ARBA00022692"/>
    </source>
</evidence>
<keyword evidence="4" id="KW-0813">Transport</keyword>
<feature type="region of interest" description="Disordered" evidence="12">
    <location>
        <begin position="489"/>
        <end position="526"/>
    </location>
</feature>
<dbReference type="InterPro" id="IPR008635">
    <property type="entry name" value="Coiled_stalk_dom"/>
</dbReference>
<dbReference type="EMBL" id="CP011280">
    <property type="protein sequence ID" value="AKC95339.1"/>
    <property type="molecule type" value="Genomic_DNA"/>
</dbReference>
<proteinExistence type="inferred from homology"/>
<evidence type="ECO:0000256" key="8">
    <source>
        <dbReference type="ARBA" id="ARBA00022927"/>
    </source>
</evidence>
<keyword evidence="7" id="KW-0732">Signal</keyword>
<dbReference type="GO" id="GO:0009986">
    <property type="term" value="C:cell surface"/>
    <property type="evidence" value="ECO:0007669"/>
    <property type="project" value="UniProtKB-SubCell"/>
</dbReference>
<feature type="domain" description="Trimeric autotransporter adhesin YadA-like stalk" evidence="14">
    <location>
        <begin position="434"/>
        <end position="469"/>
    </location>
</feature>
<feature type="coiled-coil region" evidence="11">
    <location>
        <begin position="729"/>
        <end position="770"/>
    </location>
</feature>
<evidence type="ECO:0000313" key="15">
    <source>
        <dbReference type="EMBL" id="AKC95339.1"/>
    </source>
</evidence>
<dbReference type="SUPFAM" id="SSF101967">
    <property type="entry name" value="Adhesin YadA, collagen-binding domain"/>
    <property type="match status" value="1"/>
</dbReference>
<protein>
    <recommendedName>
        <fullName evidence="17">Trimeric autotransporter adhesin YadA-like C-terminal membrane anchor domain-containing protein</fullName>
    </recommendedName>
</protein>
<dbReference type="Proteomes" id="UP000033103">
    <property type="component" value="Chromosome"/>
</dbReference>
<feature type="domain" description="Trimeric autotransporter adhesin YadA-like C-terminal membrane anchor" evidence="13">
    <location>
        <begin position="666"/>
        <end position="723"/>
    </location>
</feature>
<keyword evidence="5" id="KW-1134">Transmembrane beta strand</keyword>
<dbReference type="OrthoDB" id="95342at2"/>
<dbReference type="SUPFAM" id="SSF54523">
    <property type="entry name" value="Pili subunits"/>
    <property type="match status" value="1"/>
</dbReference>
<dbReference type="STRING" id="187101.VC03_02030"/>
<evidence type="ECO:0000256" key="7">
    <source>
        <dbReference type="ARBA" id="ARBA00022729"/>
    </source>
</evidence>
<dbReference type="GO" id="GO:0015031">
    <property type="term" value="P:protein transport"/>
    <property type="evidence" value="ECO:0007669"/>
    <property type="project" value="UniProtKB-KW"/>
</dbReference>
<dbReference type="KEGG" id="sns:VC03_02030"/>
<name>A0A0E3UTP0_9FUSO</name>
<comment type="similarity">
    <text evidence="3">Belongs to the autotransporter-2 (AT-2) (TC 1.B.40) family.</text>
</comment>
<dbReference type="InterPro" id="IPR011049">
    <property type="entry name" value="Serralysin-like_metalloprot_C"/>
</dbReference>
<dbReference type="HOGENOM" id="CLU_366768_0_0_0"/>
<evidence type="ECO:0000313" key="16">
    <source>
        <dbReference type="Proteomes" id="UP000033103"/>
    </source>
</evidence>
<evidence type="ECO:0000256" key="12">
    <source>
        <dbReference type="SAM" id="MobiDB-lite"/>
    </source>
</evidence>
<dbReference type="InterPro" id="IPR005594">
    <property type="entry name" value="YadA_C"/>
</dbReference>
<evidence type="ECO:0000259" key="14">
    <source>
        <dbReference type="Pfam" id="PF05662"/>
    </source>
</evidence>
<evidence type="ECO:0000256" key="5">
    <source>
        <dbReference type="ARBA" id="ARBA00022452"/>
    </source>
</evidence>
<evidence type="ECO:0000256" key="4">
    <source>
        <dbReference type="ARBA" id="ARBA00022448"/>
    </source>
</evidence>
<keyword evidence="8" id="KW-0653">Protein transport</keyword>
<evidence type="ECO:0000256" key="9">
    <source>
        <dbReference type="ARBA" id="ARBA00023136"/>
    </source>
</evidence>
<dbReference type="GO" id="GO:0009279">
    <property type="term" value="C:cell outer membrane"/>
    <property type="evidence" value="ECO:0007669"/>
    <property type="project" value="UniProtKB-SubCell"/>
</dbReference>
<accession>A0A0E3UTP0</accession>
<dbReference type="PATRIC" id="fig|1069640.6.peg.388"/>
<comment type="subcellular location">
    <subcellularLocation>
        <location evidence="2">Cell outer membrane</location>
    </subcellularLocation>
    <subcellularLocation>
        <location evidence="1">Cell surface</location>
    </subcellularLocation>
</comment>
<evidence type="ECO:0000256" key="2">
    <source>
        <dbReference type="ARBA" id="ARBA00004442"/>
    </source>
</evidence>
<dbReference type="Gene3D" id="2.150.10.10">
    <property type="entry name" value="Serralysin-like metalloprotease, C-terminal"/>
    <property type="match status" value="2"/>
</dbReference>
<keyword evidence="9" id="KW-0472">Membrane</keyword>
<feature type="compositionally biased region" description="Low complexity" evidence="12">
    <location>
        <begin position="497"/>
        <end position="514"/>
    </location>
</feature>
<evidence type="ECO:0008006" key="17">
    <source>
        <dbReference type="Google" id="ProtNLM"/>
    </source>
</evidence>
<evidence type="ECO:0000256" key="11">
    <source>
        <dbReference type="SAM" id="Coils"/>
    </source>
</evidence>
<keyword evidence="6" id="KW-0812">Transmembrane</keyword>
<evidence type="ECO:0000256" key="10">
    <source>
        <dbReference type="ARBA" id="ARBA00023237"/>
    </source>
</evidence>
<keyword evidence="11" id="KW-0175">Coiled coil</keyword>
<dbReference type="RefSeq" id="WP_046328445.1">
    <property type="nucleotide sequence ID" value="NZ_CP011280.1"/>
</dbReference>
<reference evidence="15 16" key="1">
    <citation type="journal article" date="2012" name="BMC Genomics">
        <title>Genomic sequence analysis and characterization of Sneathia amnii sp. nov.</title>
        <authorList>
            <consortium name="Vaginal Microbiome Consortium (additional members)"/>
            <person name="Harwich M.D.Jr."/>
            <person name="Serrano M.G."/>
            <person name="Fettweis J.M."/>
            <person name="Alves J.M."/>
            <person name="Reimers M.A."/>
            <person name="Buck G.A."/>
            <person name="Jefferson K.K."/>
        </authorList>
    </citation>
    <scope>NUCLEOTIDE SEQUENCE [LARGE SCALE GENOMIC DNA]</scope>
    <source>
        <strain evidence="15 16">SN35</strain>
    </source>
</reference>
<feature type="compositionally biased region" description="Polar residues" evidence="12">
    <location>
        <begin position="333"/>
        <end position="350"/>
    </location>
</feature>
<feature type="region of interest" description="Disordered" evidence="12">
    <location>
        <begin position="329"/>
        <end position="354"/>
    </location>
</feature>
<dbReference type="Gene3D" id="3.30.1300.30">
    <property type="entry name" value="GSPII I/J protein-like"/>
    <property type="match status" value="1"/>
</dbReference>
<dbReference type="Pfam" id="PF03895">
    <property type="entry name" value="YadA_anchor"/>
    <property type="match status" value="1"/>
</dbReference>
<organism evidence="15 16">
    <name type="scientific">Sneathia vaginalis</name>
    <dbReference type="NCBI Taxonomy" id="187101"/>
    <lineage>
        <taxon>Bacteria</taxon>
        <taxon>Fusobacteriati</taxon>
        <taxon>Fusobacteriota</taxon>
        <taxon>Fusobacteriia</taxon>
        <taxon>Fusobacteriales</taxon>
        <taxon>Leptotrichiaceae</taxon>
        <taxon>Sneathia</taxon>
    </lineage>
</organism>
<evidence type="ECO:0000256" key="3">
    <source>
        <dbReference type="ARBA" id="ARBA00005848"/>
    </source>
</evidence>
<dbReference type="InterPro" id="IPR045584">
    <property type="entry name" value="Pilin-like"/>
</dbReference>
<evidence type="ECO:0000256" key="1">
    <source>
        <dbReference type="ARBA" id="ARBA00004241"/>
    </source>
</evidence>
<evidence type="ECO:0000259" key="13">
    <source>
        <dbReference type="Pfam" id="PF03895"/>
    </source>
</evidence>
<keyword evidence="10" id="KW-0998">Cell outer membrane</keyword>
<dbReference type="AlphaFoldDB" id="A0A0E3UTP0"/>
<sequence length="770" mass="83129">MINNVALNNDGILIGTDAKVDGYLGHPGSIAIGKSAYAETFFGVREQILNFKRTTFNKTGYNAAYPYDIDKIDTPIAIGRNSYASSGSVVLGQHTYTGKIGDINIESMKDGASNRVKGIGIYSTVVGTNSFANGTLSTLSGAYSIMTSQYEGEDNEGVNLGKGVANHNLNLGALINGSLNSIESNEGANGAEIDKYSGIANSVVGFANRANNSNGTMIFGAGNEITNSVDEIGNYDVCGQDVEKYPNSVKELAENLRKQYSDGNVGGSTLVFGSGNKVDYAKYANIAGSKNTITGTKDKKSENNIVNGNDNEIIEASNNIVYGTKYRIKKKSPQTQTRSTQDTGTQTEDPNGNILFGHNDEYVDITVKNTIAIGGNIKPNLDNSVYLGTKSMESKEANTLWRKENRDRSYKGYAGFDHIGGIVTVGNDTLTRVIQNVAPGLISATSTDAINGSQLYKYVAKQSINVKAGDKIINVKLGDTLELKGNGIDISVDDKQPQTTQSNTTPQPAPSTSQEHTATFEAKGNVGGSDTFGYKYRDDKGKETELKEGPDGKLYTDEFLQNNEYKNNKWVKKGTTEDSILKDNRYDKNNEKVILSTKYGKIITDVADGIKAKDAVNVSQLNAVRTKVEKNTSDIQQLQKDVKEVDKKSDLALGGVSNAVAMANLPQVMGDKKFNLAASYGYYGGSHAVAIGFSGTNDKQNFIYKLSGSVNNKGNLAFGIGAGVMLGEVNNKDKKIEDLTKENKEIKENLRNQSAEIQELKEIVKRLMRK</sequence>